<dbReference type="InterPro" id="IPR013096">
    <property type="entry name" value="Cupin_2"/>
</dbReference>
<sequence length="116" mass="12307">MTAPAPPAGGNLFDGCPGTGEGEHFETLFANPALRIERIVSHGHPSPAGFWYDQDDDEWVILMAGRAELAFADGRTLALQAGDWVSLPAHCRHRVESVSADAVWLAVHCCAGGGKP</sequence>
<feature type="domain" description="Cupin type-2" evidence="1">
    <location>
        <begin position="54"/>
        <end position="107"/>
    </location>
</feature>
<dbReference type="Proteomes" id="UP000241885">
    <property type="component" value="Chromosome"/>
</dbReference>
<evidence type="ECO:0000259" key="1">
    <source>
        <dbReference type="Pfam" id="PF07883"/>
    </source>
</evidence>
<dbReference type="CDD" id="cd06981">
    <property type="entry name" value="cupin_reut_a1446"/>
    <property type="match status" value="1"/>
</dbReference>
<protein>
    <recommendedName>
        <fullName evidence="1">Cupin type-2 domain-containing protein</fullName>
    </recommendedName>
</protein>
<gene>
    <name evidence="2" type="ORF">Tharo_3109</name>
</gene>
<dbReference type="OrthoDB" id="9798585at2"/>
<accession>A0A2R4BRU0</accession>
<dbReference type="InterPro" id="IPR014710">
    <property type="entry name" value="RmlC-like_jellyroll"/>
</dbReference>
<dbReference type="AlphaFoldDB" id="A0A2R4BRU0"/>
<dbReference type="KEGG" id="tak:Tharo_3109"/>
<keyword evidence="3" id="KW-1185">Reference proteome</keyword>
<proteinExistence type="predicted"/>
<dbReference type="Gene3D" id="2.60.120.10">
    <property type="entry name" value="Jelly Rolls"/>
    <property type="match status" value="1"/>
</dbReference>
<dbReference type="EMBL" id="CP028339">
    <property type="protein sequence ID" value="AVR89990.1"/>
    <property type="molecule type" value="Genomic_DNA"/>
</dbReference>
<evidence type="ECO:0000313" key="2">
    <source>
        <dbReference type="EMBL" id="AVR89990.1"/>
    </source>
</evidence>
<dbReference type="InterPro" id="IPR011051">
    <property type="entry name" value="RmlC_Cupin_sf"/>
</dbReference>
<reference evidence="2 3" key="1">
    <citation type="submission" date="2018-03" db="EMBL/GenBank/DDBJ databases">
        <title>Complete genome sequence of Thauera aromatica, a model organism for studying aromatic compound degradation under denitrifying conditions.</title>
        <authorList>
            <person name="Lo H.-Y."/>
            <person name="Goris T."/>
            <person name="Boll M."/>
            <person name="Mueller J.A."/>
        </authorList>
    </citation>
    <scope>NUCLEOTIDE SEQUENCE [LARGE SCALE GENOMIC DNA]</scope>
    <source>
        <strain evidence="2 3">K172</strain>
    </source>
</reference>
<name>A0A2R4BRU0_THAAR</name>
<evidence type="ECO:0000313" key="3">
    <source>
        <dbReference type="Proteomes" id="UP000241885"/>
    </source>
</evidence>
<dbReference type="Pfam" id="PF07883">
    <property type="entry name" value="Cupin_2"/>
    <property type="match status" value="1"/>
</dbReference>
<dbReference type="SUPFAM" id="SSF51182">
    <property type="entry name" value="RmlC-like cupins"/>
    <property type="match status" value="1"/>
</dbReference>
<organism evidence="2 3">
    <name type="scientific">Thauera aromatica K172</name>
    <dbReference type="NCBI Taxonomy" id="44139"/>
    <lineage>
        <taxon>Bacteria</taxon>
        <taxon>Pseudomonadati</taxon>
        <taxon>Pseudomonadota</taxon>
        <taxon>Betaproteobacteria</taxon>
        <taxon>Rhodocyclales</taxon>
        <taxon>Zoogloeaceae</taxon>
        <taxon>Thauera</taxon>
    </lineage>
</organism>
<dbReference type="RefSeq" id="WP_107222007.1">
    <property type="nucleotide sequence ID" value="NZ_CP028339.1"/>
</dbReference>